<evidence type="ECO:0000256" key="8">
    <source>
        <dbReference type="ARBA" id="ARBA00023136"/>
    </source>
</evidence>
<feature type="domain" description="Ubiquinol-cytochrome C reductase hinge" evidence="9">
    <location>
        <begin position="21"/>
        <end position="67"/>
    </location>
</feature>
<keyword evidence="11" id="KW-1185">Reference proteome</keyword>
<evidence type="ECO:0000256" key="2">
    <source>
        <dbReference type="ARBA" id="ARBA00006498"/>
    </source>
</evidence>
<dbReference type="SUPFAM" id="SSF81531">
    <property type="entry name" value="Non-heme 11 kDa protein of cytochrome bc1 complex (Ubiquinol-cytochrome c reductase)"/>
    <property type="match status" value="1"/>
</dbReference>
<evidence type="ECO:0000256" key="7">
    <source>
        <dbReference type="ARBA" id="ARBA00023128"/>
    </source>
</evidence>
<keyword evidence="7" id="KW-0496">Mitochondrion</keyword>
<proteinExistence type="inferred from homology"/>
<protein>
    <recommendedName>
        <fullName evidence="9">Ubiquinol-cytochrome C reductase hinge domain-containing protein</fullName>
    </recommendedName>
</protein>
<keyword evidence="8" id="KW-0472">Membrane</keyword>
<evidence type="ECO:0000313" key="11">
    <source>
        <dbReference type="Proteomes" id="UP000837857"/>
    </source>
</evidence>
<evidence type="ECO:0000313" key="10">
    <source>
        <dbReference type="EMBL" id="CAH2059238.1"/>
    </source>
</evidence>
<gene>
    <name evidence="10" type="ORF">IPOD504_LOCUS10780</name>
</gene>
<evidence type="ECO:0000256" key="6">
    <source>
        <dbReference type="ARBA" id="ARBA00022982"/>
    </source>
</evidence>
<sequence length="69" mass="8104">MLWALMGQFSYFLSPLDNCEVRRAYEVFQRCEERVKGKSYTAETCEEEIIDLMESLDHCVADKAFEKTV</sequence>
<evidence type="ECO:0000259" key="9">
    <source>
        <dbReference type="Pfam" id="PF02320"/>
    </source>
</evidence>
<keyword evidence="4" id="KW-0679">Respiratory chain</keyword>
<comment type="similarity">
    <text evidence="2">Belongs to the UQCRH/QCR6 family.</text>
</comment>
<accession>A0ABN8IJJ7</accession>
<keyword evidence="3" id="KW-0813">Transport</keyword>
<evidence type="ECO:0000256" key="4">
    <source>
        <dbReference type="ARBA" id="ARBA00022660"/>
    </source>
</evidence>
<evidence type="ECO:0000256" key="3">
    <source>
        <dbReference type="ARBA" id="ARBA00022448"/>
    </source>
</evidence>
<comment type="subcellular location">
    <subcellularLocation>
        <location evidence="1">Mitochondrion inner membrane</location>
    </subcellularLocation>
</comment>
<dbReference type="Proteomes" id="UP000837857">
    <property type="component" value="Chromosome 26"/>
</dbReference>
<dbReference type="Gene3D" id="1.10.287.20">
    <property type="entry name" value="Ubiquinol-cytochrome C reductase hinge domain"/>
    <property type="match status" value="1"/>
</dbReference>
<organism evidence="10 11">
    <name type="scientific">Iphiclides podalirius</name>
    <name type="common">scarce swallowtail</name>
    <dbReference type="NCBI Taxonomy" id="110791"/>
    <lineage>
        <taxon>Eukaryota</taxon>
        <taxon>Metazoa</taxon>
        <taxon>Ecdysozoa</taxon>
        <taxon>Arthropoda</taxon>
        <taxon>Hexapoda</taxon>
        <taxon>Insecta</taxon>
        <taxon>Pterygota</taxon>
        <taxon>Neoptera</taxon>
        <taxon>Endopterygota</taxon>
        <taxon>Lepidoptera</taxon>
        <taxon>Glossata</taxon>
        <taxon>Ditrysia</taxon>
        <taxon>Papilionoidea</taxon>
        <taxon>Papilionidae</taxon>
        <taxon>Papilioninae</taxon>
        <taxon>Iphiclides</taxon>
    </lineage>
</organism>
<name>A0ABN8IJJ7_9NEOP</name>
<feature type="non-terminal residue" evidence="10">
    <location>
        <position position="69"/>
    </location>
</feature>
<dbReference type="EMBL" id="OW152838">
    <property type="protein sequence ID" value="CAH2059238.1"/>
    <property type="molecule type" value="Genomic_DNA"/>
</dbReference>
<evidence type="ECO:0000256" key="1">
    <source>
        <dbReference type="ARBA" id="ARBA00004273"/>
    </source>
</evidence>
<dbReference type="InterPro" id="IPR036811">
    <property type="entry name" value="Ubol_cytC_Rdtase_hinge_dom_sf"/>
</dbReference>
<dbReference type="InterPro" id="IPR023184">
    <property type="entry name" value="Ubol_cytC_Rdtase_hinge_dom"/>
</dbReference>
<evidence type="ECO:0000256" key="5">
    <source>
        <dbReference type="ARBA" id="ARBA00022792"/>
    </source>
</evidence>
<reference evidence="10" key="1">
    <citation type="submission" date="2022-03" db="EMBL/GenBank/DDBJ databases">
        <authorList>
            <person name="Martin H S."/>
        </authorList>
    </citation>
    <scope>NUCLEOTIDE SEQUENCE</scope>
</reference>
<dbReference type="Pfam" id="PF02320">
    <property type="entry name" value="UCR_hinge"/>
    <property type="match status" value="1"/>
</dbReference>
<keyword evidence="5" id="KW-0999">Mitochondrion inner membrane</keyword>
<keyword evidence="6" id="KW-0249">Electron transport</keyword>